<feature type="compositionally biased region" description="Polar residues" evidence="10">
    <location>
        <begin position="293"/>
        <end position="332"/>
    </location>
</feature>
<evidence type="ECO:0000256" key="10">
    <source>
        <dbReference type="SAM" id="MobiDB-lite"/>
    </source>
</evidence>
<dbReference type="InterPro" id="IPR051644">
    <property type="entry name" value="TRAMP_AT-DNA-binding"/>
</dbReference>
<dbReference type="InterPro" id="IPR036875">
    <property type="entry name" value="Znf_CCHC_sf"/>
</dbReference>
<feature type="compositionally biased region" description="Polar residues" evidence="10">
    <location>
        <begin position="1"/>
        <end position="21"/>
    </location>
</feature>
<dbReference type="GO" id="GO:0071031">
    <property type="term" value="P:nuclear mRNA surveillance of mRNA 3'-end processing"/>
    <property type="evidence" value="ECO:0007669"/>
    <property type="project" value="TreeGrafter"/>
</dbReference>
<protein>
    <recommendedName>
        <fullName evidence="7">Zinc finger CCHC domain-containing protein 7</fullName>
    </recommendedName>
    <alternativeName>
        <fullName evidence="8">TRAMP-like complex RNA-binding factor ZCCHC7</fullName>
    </alternativeName>
</protein>
<feature type="compositionally biased region" description="Basic and acidic residues" evidence="10">
    <location>
        <begin position="248"/>
        <end position="260"/>
    </location>
</feature>
<evidence type="ECO:0000256" key="3">
    <source>
        <dbReference type="ARBA" id="ARBA00022737"/>
    </source>
</evidence>
<feature type="compositionally biased region" description="Low complexity" evidence="10">
    <location>
        <begin position="172"/>
        <end position="183"/>
    </location>
</feature>
<evidence type="ECO:0000256" key="9">
    <source>
        <dbReference type="PROSITE-ProRule" id="PRU00047"/>
    </source>
</evidence>
<evidence type="ECO:0000313" key="12">
    <source>
        <dbReference type="EnsemblMetazoa" id="ACUA024224-PA"/>
    </source>
</evidence>
<organism evidence="12 13">
    <name type="scientific">Anopheles culicifacies</name>
    <dbReference type="NCBI Taxonomy" id="139723"/>
    <lineage>
        <taxon>Eukaryota</taxon>
        <taxon>Metazoa</taxon>
        <taxon>Ecdysozoa</taxon>
        <taxon>Arthropoda</taxon>
        <taxon>Hexapoda</taxon>
        <taxon>Insecta</taxon>
        <taxon>Pterygota</taxon>
        <taxon>Neoptera</taxon>
        <taxon>Endopterygota</taxon>
        <taxon>Diptera</taxon>
        <taxon>Nematocera</taxon>
        <taxon>Culicoidea</taxon>
        <taxon>Culicidae</taxon>
        <taxon>Anophelinae</taxon>
        <taxon>Anopheles</taxon>
        <taxon>culicifacies species complex</taxon>
    </lineage>
</organism>
<feature type="compositionally biased region" description="Polar residues" evidence="10">
    <location>
        <begin position="233"/>
        <end position="246"/>
    </location>
</feature>
<dbReference type="GO" id="GO:0071038">
    <property type="term" value="P:TRAMP-dependent tRNA surveillance pathway"/>
    <property type="evidence" value="ECO:0007669"/>
    <property type="project" value="TreeGrafter"/>
</dbReference>
<keyword evidence="6" id="KW-0539">Nucleus</keyword>
<evidence type="ECO:0000313" key="13">
    <source>
        <dbReference type="Proteomes" id="UP000075883"/>
    </source>
</evidence>
<dbReference type="PROSITE" id="PS50158">
    <property type="entry name" value="ZF_CCHC"/>
    <property type="match status" value="3"/>
</dbReference>
<feature type="region of interest" description="Disordered" evidence="10">
    <location>
        <begin position="485"/>
        <end position="506"/>
    </location>
</feature>
<feature type="compositionally biased region" description="Polar residues" evidence="10">
    <location>
        <begin position="439"/>
        <end position="460"/>
    </location>
</feature>
<dbReference type="GO" id="GO:0071036">
    <property type="term" value="P:nuclear polyadenylation-dependent snoRNA catabolic process"/>
    <property type="evidence" value="ECO:0007669"/>
    <property type="project" value="TreeGrafter"/>
</dbReference>
<dbReference type="PANTHER" id="PTHR46543:SF1">
    <property type="entry name" value="ZINC FINGER CCHC DOMAIN-CONTAINING PROTEIN 7"/>
    <property type="match status" value="1"/>
</dbReference>
<name>A0A182MR23_9DIPT</name>
<evidence type="ECO:0000259" key="11">
    <source>
        <dbReference type="PROSITE" id="PS50158"/>
    </source>
</evidence>
<dbReference type="SMART" id="SM00343">
    <property type="entry name" value="ZnF_C2HC"/>
    <property type="match status" value="4"/>
</dbReference>
<sequence>MDASVSQVRSSVPEVTSQKSTVPERATAPKEAPKVAALQLKKKKQTKQNTQLVGKKLESLLKLINKDRKQNVMHSLESKKVKANKVRQRKQPQVIVAEITLNSSDEESKPVEHIKSTVHSVSDGETDEVIIIPTPPPPQICIDCSDEEENQSIQFALPKSQKKKKKGQMIVNSPRCRSPSNSSIMSDDFIGQLDRSRLNDNFAENVPSDDELECSMEGLSGKRLKDAPDRVPSISSEDTVCTSGDITDQEKHPYEMDKGLARSKSQPEGNAKSKKENAASKKTPSKQKPTKTVSIASNVGTVTLPSVSKRNANNKTNCGAISNDTLNNSKTPAKTKARCKSPVTPGMEIVRNKVETPQVREGSGKKVKAKKDGPSLKVTRSMLKSVLQASAGSGTISDKPTEGIKNSNAPKTGTKSKTKKILPIDDNVSSESDIDIFSKTTSNASTPQGKQNTSRPSASSLLEEIGDVSSESDYDESFLQLQKTVAPKPTAEKERPKRIGRKRKQYNSETYSDEDFACLLTDIVRAVSDTEDEDDYTEMDINETNASNVQKAAIPTSSSEEIGNRKKKRKRKDLSPETGSAVSEPPSKDTDKPQQSTTELAAKKKKKLKNPKSSVKTLSSRVSNTPEIDSADVCVTVDQTQDATRKERSVIVPPPPQHVQQNVLDSSDEDVQIIERHAVPSTSGESSKVIQPIGPDCAWNEEMKHFYNESWIDEDFNMDLVLRRMPYDSRNWSIVHKDRFPDPPKKSVTCNNCGEQGHVRYKCRNAPKLPICFMCGEKGHKEPRCPKTICLNARSFVRSCKSCARDADITCFTCGLRGHAQRSCPDLWRRYHSTIEDNVPLREHYETNTKARWCSICGRQGHQAHTCNDARRIFTHTIPSIRVSSYMPAYRGEYNRYSKHRNDEQERRLATDPAARYNLFSTDANSCEFNLPELTKNENGFYFNFLKSTGLLEKYKRPVSKASMETVMPPQPHTIVQPAVEAQPRMESTRPETPPDMLIDESTIQPEPQRTEQTTCAIETDEQQGMSMEASGVPVMEENSNYSFSEFHTEEKQLDDTEQYVDIKPPSLPSDSVVPKGNNNFEQLMHSDYISLNTTDAVATPPLSEQHVLPPPQSTQSPDSASGADLAIGNVPNAEVTSPEEDQVYNAKVLLTKDRATLLLSAKGAEFINEAGKKHSVQLSITFESVGNVLLITGTPDAQENFHADLVRYLTEQEDYMRNEKYFRVFGPKMSNKMTRYIAMFLRGLVEDNVGVASLLAKFESATSADTQERHRRRLNVLLFGVYGLREGRKHLNVLRYQLELCMKANPWKSELPPQRRTIIDEAIRYIFSAYDHKDYALLVKEYEELKQANKLQKLTYADLGIPWIITKPKTLHQELHKHRVQDIRKAKLKEKVTRQPETSRHVQEFTAEDKHYTNFLRRATTYRPEDATRYTQYENFTRTIHQTLGSENMAYGSHGSHNSWRHHDNVWHRDNRSPRSERYPQYGRSQVLDHGQPSSSNASRLAHRANALRDQEYNHLQRLQDLYGER</sequence>
<feature type="domain" description="CCHC-type" evidence="11">
    <location>
        <begin position="750"/>
        <end position="765"/>
    </location>
</feature>
<dbReference type="Gene3D" id="4.10.60.10">
    <property type="entry name" value="Zinc finger, CCHC-type"/>
    <property type="match status" value="2"/>
</dbReference>
<dbReference type="GO" id="GO:0071039">
    <property type="term" value="P:nuclear polyadenylation-dependent CUT catabolic process"/>
    <property type="evidence" value="ECO:0007669"/>
    <property type="project" value="TreeGrafter"/>
</dbReference>
<dbReference type="Proteomes" id="UP000075883">
    <property type="component" value="Unassembled WGS sequence"/>
</dbReference>
<keyword evidence="13" id="KW-1185">Reference proteome</keyword>
<feature type="region of interest" description="Disordered" evidence="10">
    <location>
        <begin position="201"/>
        <end position="375"/>
    </location>
</feature>
<dbReference type="EMBL" id="AXCM01000220">
    <property type="status" value="NOT_ANNOTATED_CDS"/>
    <property type="molecule type" value="Genomic_DNA"/>
</dbReference>
<evidence type="ECO:0000256" key="2">
    <source>
        <dbReference type="ARBA" id="ARBA00022723"/>
    </source>
</evidence>
<evidence type="ECO:0000256" key="7">
    <source>
        <dbReference type="ARBA" id="ARBA00041190"/>
    </source>
</evidence>
<dbReference type="SUPFAM" id="SSF57756">
    <property type="entry name" value="Retrovirus zinc finger-like domains"/>
    <property type="match status" value="1"/>
</dbReference>
<dbReference type="GO" id="GO:0031499">
    <property type="term" value="C:TRAMP complex"/>
    <property type="evidence" value="ECO:0007669"/>
    <property type="project" value="TreeGrafter"/>
</dbReference>
<feature type="region of interest" description="Disordered" evidence="10">
    <location>
        <begin position="439"/>
        <end position="461"/>
    </location>
</feature>
<feature type="compositionally biased region" description="Basic and acidic residues" evidence="10">
    <location>
        <begin position="1462"/>
        <end position="1479"/>
    </location>
</feature>
<evidence type="ECO:0000256" key="6">
    <source>
        <dbReference type="ARBA" id="ARBA00023242"/>
    </source>
</evidence>
<feature type="region of interest" description="Disordered" evidence="10">
    <location>
        <begin position="389"/>
        <end position="419"/>
    </location>
</feature>
<dbReference type="EnsemblMetazoa" id="ACUA024224-RA">
    <property type="protein sequence ID" value="ACUA024224-PA"/>
    <property type="gene ID" value="ACUA024224"/>
</dbReference>
<accession>A0A182MR23</accession>
<evidence type="ECO:0000256" key="4">
    <source>
        <dbReference type="ARBA" id="ARBA00022771"/>
    </source>
</evidence>
<keyword evidence="5" id="KW-0862">Zinc</keyword>
<keyword evidence="2" id="KW-0479">Metal-binding</keyword>
<feature type="region of interest" description="Disordered" evidence="10">
    <location>
        <begin position="157"/>
        <end position="187"/>
    </location>
</feature>
<feature type="domain" description="CCHC-type" evidence="11">
    <location>
        <begin position="811"/>
        <end position="826"/>
    </location>
</feature>
<comment type="subcellular location">
    <subcellularLocation>
        <location evidence="1">Nucleus</location>
    </subcellularLocation>
</comment>
<keyword evidence="3" id="KW-0677">Repeat</keyword>
<dbReference type="GO" id="GO:0003723">
    <property type="term" value="F:RNA binding"/>
    <property type="evidence" value="ECO:0007669"/>
    <property type="project" value="TreeGrafter"/>
</dbReference>
<dbReference type="GO" id="GO:0008270">
    <property type="term" value="F:zinc ion binding"/>
    <property type="evidence" value="ECO:0007669"/>
    <property type="project" value="UniProtKB-KW"/>
</dbReference>
<feature type="region of interest" description="Disordered" evidence="10">
    <location>
        <begin position="540"/>
        <end position="624"/>
    </location>
</feature>
<dbReference type="PANTHER" id="PTHR46543">
    <property type="entry name" value="ZINC FINGER CCHC DOMAIN-CONTAINING PROTEIN 7"/>
    <property type="match status" value="1"/>
</dbReference>
<reference evidence="13" key="1">
    <citation type="submission" date="2013-09" db="EMBL/GenBank/DDBJ databases">
        <title>The Genome Sequence of Anopheles culicifacies species A.</title>
        <authorList>
            <consortium name="The Broad Institute Genomics Platform"/>
            <person name="Neafsey D.E."/>
            <person name="Besansky N."/>
            <person name="Howell P."/>
            <person name="Walton C."/>
            <person name="Young S.K."/>
            <person name="Zeng Q."/>
            <person name="Gargeya S."/>
            <person name="Fitzgerald M."/>
            <person name="Haas B."/>
            <person name="Abouelleil A."/>
            <person name="Allen A.W."/>
            <person name="Alvarado L."/>
            <person name="Arachchi H.M."/>
            <person name="Berlin A.M."/>
            <person name="Chapman S.B."/>
            <person name="Gainer-Dewar J."/>
            <person name="Goldberg J."/>
            <person name="Griggs A."/>
            <person name="Gujja S."/>
            <person name="Hansen M."/>
            <person name="Howarth C."/>
            <person name="Imamovic A."/>
            <person name="Ireland A."/>
            <person name="Larimer J."/>
            <person name="McCowan C."/>
            <person name="Murphy C."/>
            <person name="Pearson M."/>
            <person name="Poon T.W."/>
            <person name="Priest M."/>
            <person name="Roberts A."/>
            <person name="Saif S."/>
            <person name="Shea T."/>
            <person name="Sisk P."/>
            <person name="Sykes S."/>
            <person name="Wortman J."/>
            <person name="Nusbaum C."/>
            <person name="Birren B."/>
        </authorList>
    </citation>
    <scope>NUCLEOTIDE SEQUENCE [LARGE SCALE GENOMIC DNA]</scope>
    <source>
        <strain evidence="13">A-37</strain>
    </source>
</reference>
<feature type="region of interest" description="Disordered" evidence="10">
    <location>
        <begin position="1456"/>
        <end position="1503"/>
    </location>
</feature>
<feature type="region of interest" description="Disordered" evidence="10">
    <location>
        <begin position="1"/>
        <end position="34"/>
    </location>
</feature>
<dbReference type="GO" id="GO:0071037">
    <property type="term" value="P:nuclear polyadenylation-dependent snRNA catabolic process"/>
    <property type="evidence" value="ECO:0007669"/>
    <property type="project" value="TreeGrafter"/>
</dbReference>
<keyword evidence="4 9" id="KW-0863">Zinc-finger</keyword>
<reference evidence="12" key="2">
    <citation type="submission" date="2020-05" db="UniProtKB">
        <authorList>
            <consortium name="EnsemblMetazoa"/>
        </authorList>
    </citation>
    <scope>IDENTIFICATION</scope>
    <source>
        <strain evidence="12">A-37</strain>
    </source>
</reference>
<evidence type="ECO:0000256" key="1">
    <source>
        <dbReference type="ARBA" id="ARBA00004123"/>
    </source>
</evidence>
<dbReference type="GO" id="GO:0071035">
    <property type="term" value="P:nuclear polyadenylation-dependent rRNA catabolic process"/>
    <property type="evidence" value="ECO:0007669"/>
    <property type="project" value="TreeGrafter"/>
</dbReference>
<dbReference type="VEuPathDB" id="VectorBase:ACUA024224"/>
<dbReference type="InterPro" id="IPR001878">
    <property type="entry name" value="Znf_CCHC"/>
</dbReference>
<evidence type="ECO:0000256" key="8">
    <source>
        <dbReference type="ARBA" id="ARBA00043023"/>
    </source>
</evidence>
<feature type="region of interest" description="Disordered" evidence="10">
    <location>
        <begin position="1102"/>
        <end position="1127"/>
    </location>
</feature>
<feature type="domain" description="CCHC-type" evidence="11">
    <location>
        <begin position="772"/>
        <end position="787"/>
    </location>
</feature>
<evidence type="ECO:0000256" key="5">
    <source>
        <dbReference type="ARBA" id="ARBA00022833"/>
    </source>
</evidence>
<proteinExistence type="predicted"/>
<feature type="compositionally biased region" description="Polar residues" evidence="10">
    <location>
        <begin position="389"/>
        <end position="413"/>
    </location>
</feature>
<feature type="compositionally biased region" description="Polar residues" evidence="10">
    <location>
        <begin position="542"/>
        <end position="561"/>
    </location>
</feature>
<dbReference type="STRING" id="139723.A0A182MR23"/>
<feature type="compositionally biased region" description="Polar residues" evidence="10">
    <location>
        <begin position="611"/>
        <end position="624"/>
    </location>
</feature>